<sequence>MACSLSEATSPLPKDPVPGMAYVPYQQWSGDLHPAERALDAGTLFPILDKPFYGRRGELR</sequence>
<evidence type="ECO:0000313" key="2">
    <source>
        <dbReference type="Proteomes" id="UP000826793"/>
    </source>
</evidence>
<reference evidence="1" key="1">
    <citation type="journal article" date="2021" name="PeerJ">
        <title>Extensive microbial diversity within the chicken gut microbiome revealed by metagenomics and culture.</title>
        <authorList>
            <person name="Gilroy R."/>
            <person name="Ravi A."/>
            <person name="Getino M."/>
            <person name="Pursley I."/>
            <person name="Horton D.L."/>
            <person name="Alikhan N.F."/>
            <person name="Baker D."/>
            <person name="Gharbi K."/>
            <person name="Hall N."/>
            <person name="Watson M."/>
            <person name="Adriaenssens E.M."/>
            <person name="Foster-Nyarko E."/>
            <person name="Jarju S."/>
            <person name="Secka A."/>
            <person name="Antonio M."/>
            <person name="Oren A."/>
            <person name="Chaudhuri R.R."/>
            <person name="La Ragione R."/>
            <person name="Hildebrand F."/>
            <person name="Pallen M.J."/>
        </authorList>
    </citation>
    <scope>NUCLEOTIDE SEQUENCE</scope>
    <source>
        <strain evidence="1">CHK185-1770</strain>
    </source>
</reference>
<reference evidence="1" key="2">
    <citation type="submission" date="2021-04" db="EMBL/GenBank/DDBJ databases">
        <authorList>
            <person name="Gilroy R."/>
        </authorList>
    </citation>
    <scope>NUCLEOTIDE SEQUENCE</scope>
    <source>
        <strain evidence="1">CHK185-1770</strain>
    </source>
</reference>
<name>A0A9D2MUX4_9FIRM</name>
<organism evidence="1 2">
    <name type="scientific">Candidatus Acutalibacter pullicola</name>
    <dbReference type="NCBI Taxonomy" id="2838417"/>
    <lineage>
        <taxon>Bacteria</taxon>
        <taxon>Bacillati</taxon>
        <taxon>Bacillota</taxon>
        <taxon>Clostridia</taxon>
        <taxon>Eubacteriales</taxon>
        <taxon>Acutalibacteraceae</taxon>
        <taxon>Acutalibacter</taxon>
    </lineage>
</organism>
<proteinExistence type="predicted"/>
<protein>
    <submittedName>
        <fullName evidence="1">Spore coat associated protein CotJA</fullName>
    </submittedName>
</protein>
<comment type="caution">
    <text evidence="1">The sequence shown here is derived from an EMBL/GenBank/DDBJ whole genome shotgun (WGS) entry which is preliminary data.</text>
</comment>
<dbReference type="InterPro" id="IPR020256">
    <property type="entry name" value="Spore_coat_CotJA"/>
</dbReference>
<dbReference type="EMBL" id="DWXG01000011">
    <property type="protein sequence ID" value="HJB97258.1"/>
    <property type="molecule type" value="Genomic_DNA"/>
</dbReference>
<dbReference type="Proteomes" id="UP000826793">
    <property type="component" value="Unassembled WGS sequence"/>
</dbReference>
<dbReference type="AlphaFoldDB" id="A0A9D2MUX4"/>
<dbReference type="Pfam" id="PF11007">
    <property type="entry name" value="CotJA"/>
    <property type="match status" value="1"/>
</dbReference>
<gene>
    <name evidence="1" type="ORF">H9710_01630</name>
</gene>
<accession>A0A9D2MUX4</accession>
<evidence type="ECO:0000313" key="1">
    <source>
        <dbReference type="EMBL" id="HJB97258.1"/>
    </source>
</evidence>